<dbReference type="Pfam" id="PF00696">
    <property type="entry name" value="AA_kinase"/>
    <property type="match status" value="1"/>
</dbReference>
<proteinExistence type="predicted"/>
<sequence length="212" mass="23010">MKPLVVKLGGSTAGSNEMQQWIDLLADASLPLVLVPGGGPFADHIRAMQKPLGYSDEAAHDMAILAMDQFGLVVAERNERFRPSMTIRDMEQAWNAGLVPVWLPSTMTRGAPDILQSWRVTSDSLAAWLAGRIRAERLLLIKQVEIGSEDVDLEMLVARQLVDDYLPRALSGETELYIAGPESLGSARDALAASDVPGRLVARKLAEEVHGA</sequence>
<dbReference type="AlphaFoldDB" id="A0A4Q2T1V5"/>
<dbReference type="Proteomes" id="UP000291088">
    <property type="component" value="Unassembled WGS sequence"/>
</dbReference>
<evidence type="ECO:0000313" key="3">
    <source>
        <dbReference type="Proteomes" id="UP000291088"/>
    </source>
</evidence>
<name>A0A4Q2T1V5_9HYPH</name>
<organism evidence="2 3">
    <name type="scientific">Ciceribacter ferrooxidans</name>
    <dbReference type="NCBI Taxonomy" id="2509717"/>
    <lineage>
        <taxon>Bacteria</taxon>
        <taxon>Pseudomonadati</taxon>
        <taxon>Pseudomonadota</taxon>
        <taxon>Alphaproteobacteria</taxon>
        <taxon>Hyphomicrobiales</taxon>
        <taxon>Rhizobiaceae</taxon>
        <taxon>Ciceribacter</taxon>
    </lineage>
</organism>
<evidence type="ECO:0000313" key="2">
    <source>
        <dbReference type="EMBL" id="RYC10698.1"/>
    </source>
</evidence>
<protein>
    <submittedName>
        <fullName evidence="2">Dihydroneopterin aldolase</fullName>
    </submittedName>
</protein>
<comment type="caution">
    <text evidence="2">The sequence shown here is derived from an EMBL/GenBank/DDBJ whole genome shotgun (WGS) entry which is preliminary data.</text>
</comment>
<keyword evidence="3" id="KW-1185">Reference proteome</keyword>
<dbReference type="OrthoDB" id="6683219at2"/>
<feature type="domain" description="Aspartate/glutamate/uridylate kinase" evidence="1">
    <location>
        <begin position="3"/>
        <end position="77"/>
    </location>
</feature>
<dbReference type="Gene3D" id="3.40.1160.10">
    <property type="entry name" value="Acetylglutamate kinase-like"/>
    <property type="match status" value="1"/>
</dbReference>
<dbReference type="InterPro" id="IPR036393">
    <property type="entry name" value="AceGlu_kinase-like_sf"/>
</dbReference>
<dbReference type="InterPro" id="IPR001048">
    <property type="entry name" value="Asp/Glu/Uridylate_kinase"/>
</dbReference>
<reference evidence="2 3" key="1">
    <citation type="submission" date="2019-01" db="EMBL/GenBank/DDBJ databases">
        <authorList>
            <person name="Deng T."/>
        </authorList>
    </citation>
    <scope>NUCLEOTIDE SEQUENCE [LARGE SCALE GENOMIC DNA]</scope>
    <source>
        <strain evidence="2 3">F8825</strain>
    </source>
</reference>
<dbReference type="SUPFAM" id="SSF53633">
    <property type="entry name" value="Carbamate kinase-like"/>
    <property type="match status" value="1"/>
</dbReference>
<gene>
    <name evidence="2" type="ORF">EUU22_15915</name>
</gene>
<dbReference type="EMBL" id="SDVB01000249">
    <property type="protein sequence ID" value="RYC10698.1"/>
    <property type="molecule type" value="Genomic_DNA"/>
</dbReference>
<evidence type="ECO:0000259" key="1">
    <source>
        <dbReference type="Pfam" id="PF00696"/>
    </source>
</evidence>
<accession>A0A4Q2T1V5</accession>
<dbReference type="RefSeq" id="WP_129332967.1">
    <property type="nucleotide sequence ID" value="NZ_SDVB01000249.1"/>
</dbReference>